<feature type="chain" id="PRO_5040167501" evidence="2">
    <location>
        <begin position="29"/>
        <end position="558"/>
    </location>
</feature>
<evidence type="ECO:0000313" key="3">
    <source>
        <dbReference type="EMBL" id="KAH7237273.1"/>
    </source>
</evidence>
<feature type="transmembrane region" description="Helical" evidence="1">
    <location>
        <begin position="532"/>
        <end position="550"/>
    </location>
</feature>
<dbReference type="OrthoDB" id="5078021at2759"/>
<proteinExistence type="predicted"/>
<feature type="signal peptide" evidence="2">
    <location>
        <begin position="1"/>
        <end position="28"/>
    </location>
</feature>
<feature type="transmembrane region" description="Helical" evidence="1">
    <location>
        <begin position="430"/>
        <end position="453"/>
    </location>
</feature>
<keyword evidence="1" id="KW-0812">Transmembrane</keyword>
<feature type="transmembrane region" description="Helical" evidence="1">
    <location>
        <begin position="465"/>
        <end position="490"/>
    </location>
</feature>
<evidence type="ECO:0000256" key="2">
    <source>
        <dbReference type="SAM" id="SignalP"/>
    </source>
</evidence>
<dbReference type="Proteomes" id="UP000736672">
    <property type="component" value="Unassembled WGS sequence"/>
</dbReference>
<comment type="caution">
    <text evidence="3">The sequence shown here is derived from an EMBL/GenBank/DDBJ whole genome shotgun (WGS) entry which is preliminary data.</text>
</comment>
<accession>A0A9P9GD03</accession>
<dbReference type="AlphaFoldDB" id="A0A9P9GD03"/>
<name>A0A9P9GD03_FUSSL</name>
<protein>
    <submittedName>
        <fullName evidence="3">Uncharacterized protein</fullName>
    </submittedName>
</protein>
<keyword evidence="1" id="KW-1133">Transmembrane helix</keyword>
<evidence type="ECO:0000313" key="4">
    <source>
        <dbReference type="Proteomes" id="UP000736672"/>
    </source>
</evidence>
<gene>
    <name evidence="3" type="ORF">B0J15DRAFT_570109</name>
</gene>
<keyword evidence="4" id="KW-1185">Reference proteome</keyword>
<reference evidence="3" key="1">
    <citation type="journal article" date="2021" name="Nat. Commun.">
        <title>Genetic determinants of endophytism in the Arabidopsis root mycobiome.</title>
        <authorList>
            <person name="Mesny F."/>
            <person name="Miyauchi S."/>
            <person name="Thiergart T."/>
            <person name="Pickel B."/>
            <person name="Atanasova L."/>
            <person name="Karlsson M."/>
            <person name="Huettel B."/>
            <person name="Barry K.W."/>
            <person name="Haridas S."/>
            <person name="Chen C."/>
            <person name="Bauer D."/>
            <person name="Andreopoulos W."/>
            <person name="Pangilinan J."/>
            <person name="LaButti K."/>
            <person name="Riley R."/>
            <person name="Lipzen A."/>
            <person name="Clum A."/>
            <person name="Drula E."/>
            <person name="Henrissat B."/>
            <person name="Kohler A."/>
            <person name="Grigoriev I.V."/>
            <person name="Martin F.M."/>
            <person name="Hacquard S."/>
        </authorList>
    </citation>
    <scope>NUCLEOTIDE SEQUENCE</scope>
    <source>
        <strain evidence="3">FSSC 5 MPI-SDFR-AT-0091</strain>
    </source>
</reference>
<sequence length="558" mass="61643">MPPLLRQLFSPPMSIRLVFLSLLQLCWAQIPNSDMGQYPAGVVTLIAASWMFFRNSTSTLYGMLPQYWLVPGLQTAKKQFRDGFGHVECCQKNCYHGDQKDIIDKAEELRQKFAGINLEDASKQIVESGCWSFSTLVHASDEDVKRGSELFLRSKGQKNTEQQWLSDFRSWERDVNSAAKRFWVSGDISTISDLLKHHVAIKTFDAISVRVGSRRRTMNLKNVKCLLTHSVAAAAARDTKRCIVFEAMLISIWAGVASINDQSTMTAHNNSATQWANPVLVSASTPKLQAVTPPAGSRLAYEPIEAHGLWVYMVSITAARVTISAATTLGSSGSLWLAVFAGLYLTNPSAAGSFGREKDDARADCGLISGEGFYMNFRRETMPAHVNLHERLESLSIALSVVFSIVVRLLKLRLRSLLGYGHWVPSAPWQMVPGILLSIWASLTYAVELVGNLDRKSPESRDPVFIYYKAFILVSSVACVCLGVASVTAAYNGSLLSTSLRWVTYGVAEFHSWHVCIYYFHIDKVDGPDMWFASTSTLAATWGAVLLAVASDLGESLL</sequence>
<dbReference type="EMBL" id="JAGTJS010000023">
    <property type="protein sequence ID" value="KAH7237273.1"/>
    <property type="molecule type" value="Genomic_DNA"/>
</dbReference>
<keyword evidence="2" id="KW-0732">Signal</keyword>
<keyword evidence="1" id="KW-0472">Membrane</keyword>
<organism evidence="3 4">
    <name type="scientific">Fusarium solani</name>
    <name type="common">Filamentous fungus</name>
    <dbReference type="NCBI Taxonomy" id="169388"/>
    <lineage>
        <taxon>Eukaryota</taxon>
        <taxon>Fungi</taxon>
        <taxon>Dikarya</taxon>
        <taxon>Ascomycota</taxon>
        <taxon>Pezizomycotina</taxon>
        <taxon>Sordariomycetes</taxon>
        <taxon>Hypocreomycetidae</taxon>
        <taxon>Hypocreales</taxon>
        <taxon>Nectriaceae</taxon>
        <taxon>Fusarium</taxon>
        <taxon>Fusarium solani species complex</taxon>
    </lineage>
</organism>
<evidence type="ECO:0000256" key="1">
    <source>
        <dbReference type="SAM" id="Phobius"/>
    </source>
</evidence>